<dbReference type="Pfam" id="PF00270">
    <property type="entry name" value="DEAD"/>
    <property type="match status" value="1"/>
</dbReference>
<keyword evidence="8" id="KW-1185">Reference proteome</keyword>
<reference evidence="7 8" key="1">
    <citation type="submission" date="2023-05" db="EMBL/GenBank/DDBJ databases">
        <title>B98-5 Cell Line De Novo Hybrid Assembly: An Optical Mapping Approach.</title>
        <authorList>
            <person name="Kananen K."/>
            <person name="Auerbach J.A."/>
            <person name="Kautto E."/>
            <person name="Blachly J.S."/>
        </authorList>
    </citation>
    <scope>NUCLEOTIDE SEQUENCE [LARGE SCALE GENOMIC DNA]</scope>
    <source>
        <strain evidence="7">B95-8</strain>
        <tissue evidence="7">Cell line</tissue>
    </source>
</reference>
<dbReference type="Proteomes" id="UP001266305">
    <property type="component" value="Unassembled WGS sequence"/>
</dbReference>
<dbReference type="InterPro" id="IPR027417">
    <property type="entry name" value="P-loop_NTPase"/>
</dbReference>
<evidence type="ECO:0000256" key="4">
    <source>
        <dbReference type="ARBA" id="ARBA00022884"/>
    </source>
</evidence>
<sequence>MGGSNRSAETQKLANGINIIVTTPGHLLDHMQNTPGFMHKSLQCLVIDEADCILDVGLEDKLKQIIKLLPTHRQTVLFSATQTQKVKDLARISLQRSPLYVGVNDEKTNATVDGLEQGYIVCPSEKRFLLLFTFLKESQKKKLMFYKADSGTLLCADVAARGLDVPEVDWIVQCDPPDDPTECLHHVPPFIDLNVNSNESKQKKQGGGGGFGYQKTKKVEKSKIFKHISKKSSDSKQFSH</sequence>
<keyword evidence="1 5" id="KW-0547">Nucleotide-binding</keyword>
<keyword evidence="4 5" id="KW-0694">RNA-binding</keyword>
<keyword evidence="2 5" id="KW-0378">Hydrolase</keyword>
<dbReference type="SUPFAM" id="SSF52540">
    <property type="entry name" value="P-loop containing nucleoside triphosphate hydrolases"/>
    <property type="match status" value="1"/>
</dbReference>
<dbReference type="InterPro" id="IPR011545">
    <property type="entry name" value="DEAD/DEAH_box_helicase_dom"/>
</dbReference>
<comment type="catalytic activity">
    <reaction evidence="5">
        <text>ATP + H2O = ADP + phosphate + H(+)</text>
        <dbReference type="Rhea" id="RHEA:13065"/>
        <dbReference type="ChEBI" id="CHEBI:15377"/>
        <dbReference type="ChEBI" id="CHEBI:15378"/>
        <dbReference type="ChEBI" id="CHEBI:30616"/>
        <dbReference type="ChEBI" id="CHEBI:43474"/>
        <dbReference type="ChEBI" id="CHEBI:456216"/>
        <dbReference type="EC" id="3.6.4.13"/>
    </reaction>
</comment>
<keyword evidence="3 5" id="KW-0067">ATP-binding</keyword>
<evidence type="ECO:0000256" key="1">
    <source>
        <dbReference type="ARBA" id="ARBA00022741"/>
    </source>
</evidence>
<evidence type="ECO:0000256" key="2">
    <source>
        <dbReference type="ARBA" id="ARBA00022801"/>
    </source>
</evidence>
<evidence type="ECO:0000313" key="7">
    <source>
        <dbReference type="EMBL" id="KAK2121186.1"/>
    </source>
</evidence>
<name>A0ABQ9WHS8_SAGOE</name>
<accession>A0ABQ9WHS8</accession>
<dbReference type="PROSITE" id="PS51192">
    <property type="entry name" value="HELICASE_ATP_BIND_1"/>
    <property type="match status" value="1"/>
</dbReference>
<dbReference type="Pfam" id="PF00271">
    <property type="entry name" value="Helicase_C"/>
    <property type="match status" value="1"/>
</dbReference>
<dbReference type="EMBL" id="JASSZA010000001">
    <property type="protein sequence ID" value="KAK2121186.1"/>
    <property type="molecule type" value="Genomic_DNA"/>
</dbReference>
<dbReference type="InterPro" id="IPR014001">
    <property type="entry name" value="Helicase_ATP-bd"/>
</dbReference>
<dbReference type="Gene3D" id="3.40.50.300">
    <property type="entry name" value="P-loop containing nucleotide triphosphate hydrolases"/>
    <property type="match status" value="2"/>
</dbReference>
<protein>
    <recommendedName>
        <fullName evidence="5">ATP-dependent RNA helicase</fullName>
        <ecNumber evidence="5">3.6.4.13</ecNumber>
    </recommendedName>
</protein>
<evidence type="ECO:0000259" key="6">
    <source>
        <dbReference type="PROSITE" id="PS51192"/>
    </source>
</evidence>
<evidence type="ECO:0000256" key="5">
    <source>
        <dbReference type="RuleBase" id="RU365068"/>
    </source>
</evidence>
<dbReference type="EC" id="3.6.4.13" evidence="5"/>
<evidence type="ECO:0000313" key="8">
    <source>
        <dbReference type="Proteomes" id="UP001266305"/>
    </source>
</evidence>
<comment type="similarity">
    <text evidence="5">Belongs to the DEAD box helicase family.</text>
</comment>
<comment type="function">
    <text evidence="5">RNA helicase.</text>
</comment>
<organism evidence="7 8">
    <name type="scientific">Saguinus oedipus</name>
    <name type="common">Cotton-top tamarin</name>
    <name type="synonym">Oedipomidas oedipus</name>
    <dbReference type="NCBI Taxonomy" id="9490"/>
    <lineage>
        <taxon>Eukaryota</taxon>
        <taxon>Metazoa</taxon>
        <taxon>Chordata</taxon>
        <taxon>Craniata</taxon>
        <taxon>Vertebrata</taxon>
        <taxon>Euteleostomi</taxon>
        <taxon>Mammalia</taxon>
        <taxon>Eutheria</taxon>
        <taxon>Euarchontoglires</taxon>
        <taxon>Primates</taxon>
        <taxon>Haplorrhini</taxon>
        <taxon>Platyrrhini</taxon>
        <taxon>Cebidae</taxon>
        <taxon>Callitrichinae</taxon>
        <taxon>Saguinus</taxon>
    </lineage>
</organism>
<dbReference type="InterPro" id="IPR001650">
    <property type="entry name" value="Helicase_C-like"/>
</dbReference>
<evidence type="ECO:0000256" key="3">
    <source>
        <dbReference type="ARBA" id="ARBA00022840"/>
    </source>
</evidence>
<keyword evidence="5" id="KW-0347">Helicase</keyword>
<comment type="caution">
    <text evidence="7">The sequence shown here is derived from an EMBL/GenBank/DDBJ whole genome shotgun (WGS) entry which is preliminary data.</text>
</comment>
<feature type="domain" description="Helicase ATP-binding" evidence="6">
    <location>
        <begin position="1"/>
        <end position="100"/>
    </location>
</feature>
<gene>
    <name evidence="7" type="ORF">P7K49_002572</name>
</gene>
<comment type="domain">
    <text evidence="5">The Q motif is unique to and characteristic of the DEAD box family of RNA helicases and controls ATP binding and hydrolysis.</text>
</comment>
<proteinExistence type="inferred from homology"/>
<dbReference type="PANTHER" id="PTHR24031">
    <property type="entry name" value="RNA HELICASE"/>
    <property type="match status" value="1"/>
</dbReference>